<keyword evidence="2" id="KW-0808">Transferase</keyword>
<reference evidence="9" key="1">
    <citation type="submission" date="2011-07" db="EMBL/GenBank/DDBJ databases">
        <authorList>
            <consortium name="Caenorhabditis brenneri Sequencing and Analysis Consortium"/>
            <person name="Wilson R.K."/>
        </authorList>
    </citation>
    <scope>NUCLEOTIDE SEQUENCE [LARGE SCALE GENOMIC DNA]</scope>
    <source>
        <strain evidence="9">PB2801</strain>
    </source>
</reference>
<dbReference type="PROSITE" id="PS00107">
    <property type="entry name" value="PROTEIN_KINASE_ATP"/>
    <property type="match status" value="1"/>
</dbReference>
<evidence type="ECO:0000256" key="2">
    <source>
        <dbReference type="ARBA" id="ARBA00022679"/>
    </source>
</evidence>
<name>G0P939_CAEBE</name>
<keyword evidence="4" id="KW-0418">Kinase</keyword>
<dbReference type="InParanoid" id="G0P939"/>
<organism evidence="9">
    <name type="scientific">Caenorhabditis brenneri</name>
    <name type="common">Nematode worm</name>
    <dbReference type="NCBI Taxonomy" id="135651"/>
    <lineage>
        <taxon>Eukaryota</taxon>
        <taxon>Metazoa</taxon>
        <taxon>Ecdysozoa</taxon>
        <taxon>Nematoda</taxon>
        <taxon>Chromadorea</taxon>
        <taxon>Rhabditida</taxon>
        <taxon>Rhabditina</taxon>
        <taxon>Rhabditomorpha</taxon>
        <taxon>Rhabditoidea</taxon>
        <taxon>Rhabditidae</taxon>
        <taxon>Peloderinae</taxon>
        <taxon>Caenorhabditis</taxon>
    </lineage>
</organism>
<keyword evidence="9" id="KW-1185">Reference proteome</keyword>
<dbReference type="PANTHER" id="PTHR24058">
    <property type="entry name" value="DUAL SPECIFICITY PROTEIN KINASE"/>
    <property type="match status" value="1"/>
</dbReference>
<dbReference type="GO" id="GO:0005524">
    <property type="term" value="F:ATP binding"/>
    <property type="evidence" value="ECO:0007669"/>
    <property type="project" value="UniProtKB-UniRule"/>
</dbReference>
<evidence type="ECO:0000256" key="4">
    <source>
        <dbReference type="ARBA" id="ARBA00022777"/>
    </source>
</evidence>
<dbReference type="Pfam" id="PF00069">
    <property type="entry name" value="Pkinase"/>
    <property type="match status" value="1"/>
</dbReference>
<dbReference type="HOGENOM" id="CLU_019279_2_5_1"/>
<evidence type="ECO:0000256" key="6">
    <source>
        <dbReference type="PROSITE-ProRule" id="PRU10141"/>
    </source>
</evidence>
<protein>
    <recommendedName>
        <fullName evidence="7">Protein kinase domain-containing protein</fullName>
    </recommendedName>
</protein>
<gene>
    <name evidence="8" type="ORF">CAEBREN_20273</name>
</gene>
<keyword evidence="3 6" id="KW-0547">Nucleotide-binding</keyword>
<feature type="binding site" evidence="6">
    <location>
        <position position="39"/>
    </location>
    <ligand>
        <name>ATP</name>
        <dbReference type="ChEBI" id="CHEBI:30616"/>
    </ligand>
</feature>
<evidence type="ECO:0000313" key="9">
    <source>
        <dbReference type="Proteomes" id="UP000008068"/>
    </source>
</evidence>
<evidence type="ECO:0000256" key="3">
    <source>
        <dbReference type="ARBA" id="ARBA00022741"/>
    </source>
</evidence>
<dbReference type="STRING" id="135651.G0P939"/>
<dbReference type="Gene3D" id="1.10.510.10">
    <property type="entry name" value="Transferase(Phosphotransferase) domain 1"/>
    <property type="match status" value="2"/>
</dbReference>
<dbReference type="InterPro" id="IPR011009">
    <property type="entry name" value="Kinase-like_dom_sf"/>
</dbReference>
<evidence type="ECO:0000313" key="8">
    <source>
        <dbReference type="EMBL" id="EGT48110.1"/>
    </source>
</evidence>
<evidence type="ECO:0000256" key="5">
    <source>
        <dbReference type="ARBA" id="ARBA00022840"/>
    </source>
</evidence>
<keyword evidence="1" id="KW-0723">Serine/threonine-protein kinase</keyword>
<proteinExistence type="predicted"/>
<dbReference type="PROSITE" id="PS50011">
    <property type="entry name" value="PROTEIN_KINASE_DOM"/>
    <property type="match status" value="1"/>
</dbReference>
<dbReference type="SMART" id="SM00220">
    <property type="entry name" value="S_TKc"/>
    <property type="match status" value="1"/>
</dbReference>
<dbReference type="EMBL" id="GL380145">
    <property type="protein sequence ID" value="EGT48110.1"/>
    <property type="molecule type" value="Genomic_DNA"/>
</dbReference>
<accession>G0P939</accession>
<dbReference type="InterPro" id="IPR017441">
    <property type="entry name" value="Protein_kinase_ATP_BS"/>
</dbReference>
<feature type="domain" description="Protein kinase" evidence="7">
    <location>
        <begin position="10"/>
        <end position="274"/>
    </location>
</feature>
<dbReference type="InterPro" id="IPR050494">
    <property type="entry name" value="Ser_Thr_dual-spec_kinase"/>
</dbReference>
<dbReference type="eggNOG" id="KOG1164">
    <property type="taxonomic scope" value="Eukaryota"/>
</dbReference>
<dbReference type="Proteomes" id="UP000008068">
    <property type="component" value="Unassembled WGS sequence"/>
</dbReference>
<keyword evidence="5 6" id="KW-0067">ATP-binding</keyword>
<dbReference type="AlphaFoldDB" id="G0P939"/>
<sequence length="274" mass="31062">MAEFDTVKTYRFIEELGSGAFGQVFRVEDLRDNKICALKVVEEVKDGIEDVSGKQEVRFLKALKGVAGIPDLLDSFSMEKKLCIITPLLLSDLGHFLRHNPNHRFTPRTVARIGNDLITILKSNARLFLSDFGMAFRYSTAGGVKIRAPRLSYSFEQPVHTTPVMMVENKATPLDDLVMSLYTLVFISGLFPFNEPTWTGRYFQKSDFMDSPDTILVGENAWLIPFAERVCGYEKEEIVDYEELCVLLTNSFDAPIDTNSPYELTPLNGRFVLY</sequence>
<dbReference type="SUPFAM" id="SSF56112">
    <property type="entry name" value="Protein kinase-like (PK-like)"/>
    <property type="match status" value="1"/>
</dbReference>
<dbReference type="GO" id="GO:0004674">
    <property type="term" value="F:protein serine/threonine kinase activity"/>
    <property type="evidence" value="ECO:0007669"/>
    <property type="project" value="UniProtKB-KW"/>
</dbReference>
<dbReference type="InterPro" id="IPR000719">
    <property type="entry name" value="Prot_kinase_dom"/>
</dbReference>
<evidence type="ECO:0000259" key="7">
    <source>
        <dbReference type="PROSITE" id="PS50011"/>
    </source>
</evidence>
<evidence type="ECO:0000256" key="1">
    <source>
        <dbReference type="ARBA" id="ARBA00022527"/>
    </source>
</evidence>